<keyword evidence="2" id="KW-1185">Reference proteome</keyword>
<organism evidence="1 2">
    <name type="scientific">Desertifilum tharense IPPAS B-1220</name>
    <dbReference type="NCBI Taxonomy" id="1781255"/>
    <lineage>
        <taxon>Bacteria</taxon>
        <taxon>Bacillati</taxon>
        <taxon>Cyanobacteriota</taxon>
        <taxon>Cyanophyceae</taxon>
        <taxon>Desertifilales</taxon>
        <taxon>Desertifilaceae</taxon>
        <taxon>Desertifilum</taxon>
    </lineage>
</organism>
<proteinExistence type="predicted"/>
<protein>
    <submittedName>
        <fullName evidence="1">Uncharacterized protein</fullName>
    </submittedName>
</protein>
<evidence type="ECO:0000313" key="1">
    <source>
        <dbReference type="EMBL" id="XPM65410.1"/>
    </source>
</evidence>
<dbReference type="EMBL" id="CP182909">
    <property type="protein sequence ID" value="XPM65410.1"/>
    <property type="molecule type" value="Genomic_DNA"/>
</dbReference>
<sequence length="73" mass="7932">MNSALFSHSEHRYAESSYGTQCFALFSPTLFPTQHSIPHSALSTLHSALSSHSALSTLHSALYSPLSTHFPIS</sequence>
<accession>A0ACD5GWU9</accession>
<reference evidence="1 2" key="1">
    <citation type="journal article" date="2016" name="Genome Announc.">
        <title>Draft Genome Sequence of the Thermotolerant Cyanobacterium Desertifilum sp. IPPAS B-1220.</title>
        <authorList>
            <person name="Mironov K.S."/>
            <person name="Sinetova M.A."/>
            <person name="Bolatkhan K."/>
            <person name="Zayadan B.K."/>
            <person name="Ustinova V.V."/>
            <person name="Kupriyanova E.V."/>
            <person name="Skrypnik A.N."/>
            <person name="Gogoleva N.E."/>
            <person name="Gogolev Y.V."/>
            <person name="Los D.A."/>
        </authorList>
    </citation>
    <scope>NUCLEOTIDE SEQUENCE [LARGE SCALE GENOMIC DNA]</scope>
    <source>
        <strain evidence="1 2">IPPAS B-1220</strain>
    </source>
</reference>
<gene>
    <name evidence="1" type="ORF">BH720_006795</name>
</gene>
<evidence type="ECO:0000313" key="2">
    <source>
        <dbReference type="Proteomes" id="UP000095472"/>
    </source>
</evidence>
<dbReference type="Proteomes" id="UP000095472">
    <property type="component" value="Chromosome"/>
</dbReference>
<name>A0ACD5GWU9_9CYAN</name>